<feature type="domain" description="FZ" evidence="10">
    <location>
        <begin position="294"/>
        <end position="408"/>
    </location>
</feature>
<feature type="disulfide bond" evidence="5">
    <location>
        <begin position="302"/>
        <end position="348"/>
    </location>
</feature>
<dbReference type="Pfam" id="PF00057">
    <property type="entry name" value="Ldl_recept_a"/>
    <property type="match status" value="10"/>
</dbReference>
<feature type="disulfide bond" evidence="6">
    <location>
        <begin position="410"/>
        <end position="422"/>
    </location>
</feature>
<feature type="disulfide bond" evidence="6">
    <location>
        <begin position="855"/>
        <end position="873"/>
    </location>
</feature>
<dbReference type="PANTHER" id="PTHR11309:SF47">
    <property type="entry name" value="FRIZZLED"/>
    <property type="match status" value="1"/>
</dbReference>
<dbReference type="CDD" id="cd07066">
    <property type="entry name" value="CRD_FZ"/>
    <property type="match status" value="5"/>
</dbReference>
<feature type="transmembrane region" description="Helical" evidence="8">
    <location>
        <begin position="79"/>
        <end position="102"/>
    </location>
</feature>
<evidence type="ECO:0000256" key="8">
    <source>
        <dbReference type="SAM" id="Phobius"/>
    </source>
</evidence>
<reference evidence="12" key="1">
    <citation type="journal article" date="2015" name="Nat. Commun.">
        <title>The Lingula genome provides insights into brachiopod evolution and the origin of phosphate biomineralization.</title>
        <authorList>
            <person name="Luo Y.J."/>
            <person name="Takeuchi T."/>
            <person name="Koyanagi R."/>
            <person name="Yamada L."/>
            <person name="Kanda M."/>
            <person name="Khalturina M."/>
            <person name="Fujie M."/>
            <person name="Yamasaki S.I."/>
            <person name="Endo K."/>
            <person name="Satoh N."/>
        </authorList>
    </citation>
    <scope>NUCLEOTIDE SEQUENCE</scope>
</reference>
<dbReference type="GO" id="GO:0060070">
    <property type="term" value="P:canonical Wnt signaling pathway"/>
    <property type="evidence" value="ECO:0007669"/>
    <property type="project" value="TreeGrafter"/>
</dbReference>
<feature type="disulfide bond" evidence="5">
    <location>
        <begin position="294"/>
        <end position="355"/>
    </location>
</feature>
<dbReference type="Pfam" id="PF01392">
    <property type="entry name" value="Fz"/>
    <property type="match status" value="5"/>
</dbReference>
<evidence type="ECO:0000256" key="2">
    <source>
        <dbReference type="ARBA" id="ARBA00022473"/>
    </source>
</evidence>
<dbReference type="OrthoDB" id="9990982at2759"/>
<dbReference type="Gene3D" id="3.30.70.960">
    <property type="entry name" value="SEA domain"/>
    <property type="match status" value="1"/>
</dbReference>
<protein>
    <submittedName>
        <fullName evidence="12">Uncharacterized protein LOC106159294</fullName>
    </submittedName>
</protein>
<feature type="disulfide bond" evidence="6">
    <location>
        <begin position="848"/>
        <end position="860"/>
    </location>
</feature>
<feature type="disulfide bond" evidence="6">
    <location>
        <begin position="505"/>
        <end position="520"/>
    </location>
</feature>
<dbReference type="InterPro" id="IPR036055">
    <property type="entry name" value="LDL_receptor-like_sf"/>
</dbReference>
<comment type="caution">
    <text evidence="6">Lacks conserved residue(s) required for the propagation of feature annotation.</text>
</comment>
<dbReference type="InterPro" id="IPR036364">
    <property type="entry name" value="SEA_dom_sf"/>
</dbReference>
<feature type="compositionally biased region" description="Polar residues" evidence="7">
    <location>
        <begin position="249"/>
        <end position="265"/>
    </location>
</feature>
<feature type="disulfide bond" evidence="6">
    <location>
        <begin position="867"/>
        <end position="882"/>
    </location>
</feature>
<keyword evidence="3" id="KW-0735">Signal-anchor</keyword>
<dbReference type="PROSITE" id="PS50038">
    <property type="entry name" value="FZ"/>
    <property type="match status" value="5"/>
</dbReference>
<feature type="domain" description="FZ" evidence="10">
    <location>
        <begin position="1005"/>
        <end position="1135"/>
    </location>
</feature>
<feature type="disulfide bond" evidence="6">
    <location>
        <begin position="1298"/>
        <end position="1313"/>
    </location>
</feature>
<keyword evidence="8" id="KW-0472">Membrane</keyword>
<dbReference type="Pfam" id="PF01390">
    <property type="entry name" value="SEA"/>
    <property type="match status" value="1"/>
</dbReference>
<feature type="region of interest" description="Disordered" evidence="7">
    <location>
        <begin position="105"/>
        <end position="125"/>
    </location>
</feature>
<dbReference type="Proteomes" id="UP000085678">
    <property type="component" value="Unplaced"/>
</dbReference>
<dbReference type="PROSITE" id="PS01209">
    <property type="entry name" value="LDLRA_1"/>
    <property type="match status" value="4"/>
</dbReference>
<feature type="disulfide bond" evidence="6">
    <location>
        <begin position="429"/>
        <end position="444"/>
    </location>
</feature>
<feature type="domain" description="SEA" evidence="9">
    <location>
        <begin position="122"/>
        <end position="252"/>
    </location>
</feature>
<dbReference type="InterPro" id="IPR002172">
    <property type="entry name" value="LDrepeatLR_classA_rpt"/>
</dbReference>
<comment type="subcellular location">
    <subcellularLocation>
        <location evidence="1">Cell membrane</location>
        <topology evidence="1">Single-pass type II membrane protein</topology>
    </subcellularLocation>
</comment>
<dbReference type="STRING" id="7574.A0A1S3HY74"/>
<feature type="disulfide bond" evidence="6">
    <location>
        <begin position="1286"/>
        <end position="1304"/>
    </location>
</feature>
<dbReference type="GeneID" id="106159294"/>
<evidence type="ECO:0000259" key="9">
    <source>
        <dbReference type="PROSITE" id="PS50024"/>
    </source>
</evidence>
<evidence type="ECO:0000313" key="11">
    <source>
        <dbReference type="Proteomes" id="UP000085678"/>
    </source>
</evidence>
<sequence length="1426" mass="155465">METRHRNGKPHGAEKKEIQHYDNPGFELAEDTDSNDLEKSNGVTETSFPSPIFVERGESFKAAYGKSAKSDAQPKKRKLMLVAILVVGVLVVVAIIGVIAFMSSGGGKKDEASKSASTQSRTTREVAGSMKVVGGEYGTYTSDLEDTDSQRYRAYSGVFETEIDNVMKNSEFVTSFDRSVVNGFSEGSVTIDFTLIFHKDISTSETPGGGNGKSIGDVFKVLEEAVTTTDGKTSFGVFEIDPDSLKLQEGTTTAPGSVTHDTSVQSPSAPATAPPSTASTTTNPPVQTTAGYQCESIAEPLCYGLYGYTTFPNFAGNTRQSEMSASLLVQDIKRMNITCSPDARLYACALLAPKCGGADVVKRIPPCRQLCEEVTTDCAAELQRFNIQLPVTCDQLPGGTDPSVCVPPTCSPGQLHCGNGECYDLIDKCDNFNDCSNFQDESQCTNYECIEGQFECSNGNCLPLVWECDGSDDCGDASDEISCDTCNPTQVRCDNGLCRNKAWACDGENDCGDFSDEYNCTEQSQCSGHQVPCSKGGFSRWRLPARESCIQEAWLCDGSVDCSDGSDEDATFCAGRGGTAGGGSQLPGIQCNPLTIPECAAILPYNATAAASSLQEYLVVASSWTEMKALAEQCSEHGLFFLCSTMVPMCTPAMPTVFPCRHICQDFKANCSTFLTRFPQVSQTMACDAWPVLDQNNPTCVQPEVAPSLPSTAPSATPTSQMVTCEQITLDYCKDMGYDTAAFPNYMGHWSQTQATETLNLFSQIAANFKCYSHFKEFACAVLTPRCNTTGVRVPPCRQMCADAVSSCQYYLSYLNVQLPFDCNTFPHSNDSEVCFTHYQVPGEDTVCPPEKFQCSATECIPMHHRCDGFPNCLGDKDEENCENFQCVEGQFACADGVSCRPIIFQCDLEADCPDRSDEQNCNDTCNSYQFRCMNGKCINKDWTCDKYNDCGDRSDELGCVPHNVTCPVDHFKCLLGGLGIAYPSSPCIPRKLVCDDTKHCADGTDEINCPEKETVVAAPNCTNNIIIPECSDVIPYKTTSVTTDKQRELMANADWPSFMNHVNSTCYEGSLFASCVTMLPKCDSNNFPVPLCKHVCEDFKSNCPAIFRALPEFGKQLDCEALPVYGRGLDCLYGDMIPPTTETPTVFPGTPEQPRCEPLTIEACKDMGYNITAFPNYLDQQTQAEAEYYVSVLSAVHSIYRCHDSLMTFGCAALAPSCVGEQRRPPCRSLCEATTAGCQQQLGFADFQWNIDCSMFPDSTDSAVCVPPPSQPHNQTQCREDQFDCGDGQCVSLVDRCDSSIDCNNVADERNCEGFTCIEGQFACQDGQQCIPLAWACDAPNTPDCRDGSDESGCTTECDFLCRSGENVYSTGACVYSDWVCDGVADCTDGSDEQTCQKRRRRRAVPTTHKPIRRIDAKYSKINHK</sequence>
<feature type="disulfide bond" evidence="6">
    <location>
        <begin position="493"/>
        <end position="511"/>
    </location>
</feature>
<feature type="disulfide bond" evidence="6">
    <location>
        <begin position="933"/>
        <end position="951"/>
    </location>
</feature>
<feature type="disulfide bond" evidence="6">
    <location>
        <begin position="449"/>
        <end position="461"/>
    </location>
</feature>
<feature type="domain" description="FZ" evidence="10">
    <location>
        <begin position="1152"/>
        <end position="1269"/>
    </location>
</feature>
<dbReference type="SUPFAM" id="SSF63501">
    <property type="entry name" value="Frizzled cysteine-rich domain"/>
    <property type="match status" value="5"/>
</dbReference>
<dbReference type="SUPFAM" id="SSF57424">
    <property type="entry name" value="LDL receptor-like module"/>
    <property type="match status" value="11"/>
</dbReference>
<feature type="disulfide bond" evidence="6">
    <location>
        <begin position="1382"/>
        <end position="1397"/>
    </location>
</feature>
<feature type="disulfide bond" evidence="6">
    <location>
        <begin position="456"/>
        <end position="474"/>
    </location>
</feature>
<dbReference type="CDD" id="cd00112">
    <property type="entry name" value="LDLa"/>
    <property type="match status" value="11"/>
</dbReference>
<evidence type="ECO:0000259" key="10">
    <source>
        <dbReference type="PROSITE" id="PS50038"/>
    </source>
</evidence>
<keyword evidence="8" id="KW-1133">Transmembrane helix</keyword>
<dbReference type="InterPro" id="IPR036790">
    <property type="entry name" value="Frizzled_dom_sf"/>
</dbReference>
<feature type="disulfide bond" evidence="6">
    <location>
        <begin position="945"/>
        <end position="960"/>
    </location>
</feature>
<dbReference type="RefSeq" id="XP_013390977.1">
    <property type="nucleotide sequence ID" value="XM_013535523.1"/>
</dbReference>
<feature type="disulfide bond" evidence="6">
    <location>
        <begin position="417"/>
        <end position="435"/>
    </location>
</feature>
<dbReference type="GO" id="GO:0035567">
    <property type="term" value="P:non-canonical Wnt signaling pathway"/>
    <property type="evidence" value="ECO:0007669"/>
    <property type="project" value="TreeGrafter"/>
</dbReference>
<feature type="disulfide bond" evidence="6">
    <location>
        <begin position="995"/>
        <end position="1010"/>
    </location>
</feature>
<proteinExistence type="predicted"/>
<dbReference type="GO" id="GO:0042813">
    <property type="term" value="F:Wnt receptor activity"/>
    <property type="evidence" value="ECO:0007669"/>
    <property type="project" value="TreeGrafter"/>
</dbReference>
<evidence type="ECO:0000256" key="4">
    <source>
        <dbReference type="ARBA" id="ARBA00023157"/>
    </source>
</evidence>
<dbReference type="SUPFAM" id="SSF82671">
    <property type="entry name" value="SEA domain"/>
    <property type="match status" value="1"/>
</dbReference>
<dbReference type="PROSITE" id="PS50024">
    <property type="entry name" value="SEA"/>
    <property type="match status" value="1"/>
</dbReference>
<dbReference type="InterPro" id="IPR023415">
    <property type="entry name" value="LDLR_class-A_CS"/>
</dbReference>
<reference evidence="12" key="2">
    <citation type="submission" date="2025-08" db="UniProtKB">
        <authorList>
            <consortium name="RefSeq"/>
        </authorList>
    </citation>
    <scope>IDENTIFICATION</scope>
</reference>
<dbReference type="InterPro" id="IPR015526">
    <property type="entry name" value="Frizzled/SFRP"/>
</dbReference>
<feature type="disulfide bond" evidence="6">
    <location>
        <begin position="1279"/>
        <end position="1291"/>
    </location>
</feature>
<dbReference type="PROSITE" id="PS50068">
    <property type="entry name" value="LDLRA_2"/>
    <property type="match status" value="11"/>
</dbReference>
<keyword evidence="8" id="KW-0812">Transmembrane</keyword>
<feature type="compositionally biased region" description="Low complexity" evidence="7">
    <location>
        <begin position="266"/>
        <end position="282"/>
    </location>
</feature>
<gene>
    <name evidence="12" type="primary">LOC106159294</name>
</gene>
<dbReference type="InterPro" id="IPR020067">
    <property type="entry name" value="Frizzled_dom"/>
</dbReference>
<keyword evidence="4 6" id="KW-1015">Disulfide bond</keyword>
<feature type="domain" description="FZ" evidence="10">
    <location>
        <begin position="591"/>
        <end position="703"/>
    </location>
</feature>
<feature type="disulfide bond" evidence="6">
    <location>
        <begin position="468"/>
        <end position="483"/>
    </location>
</feature>
<feature type="compositionally biased region" description="Basic and acidic residues" evidence="7">
    <location>
        <begin position="1"/>
        <end position="20"/>
    </location>
</feature>
<dbReference type="SMART" id="SM00192">
    <property type="entry name" value="LDLa"/>
    <property type="match status" value="11"/>
</dbReference>
<evidence type="ECO:0000256" key="5">
    <source>
        <dbReference type="PROSITE-ProRule" id="PRU00090"/>
    </source>
</evidence>
<keyword evidence="2" id="KW-0217">Developmental protein</keyword>
<feature type="region of interest" description="Disordered" evidence="7">
    <location>
        <begin position="247"/>
        <end position="285"/>
    </location>
</feature>
<feature type="disulfide bond" evidence="6">
    <location>
        <begin position="486"/>
        <end position="498"/>
    </location>
</feature>
<dbReference type="Gene3D" id="1.10.2000.10">
    <property type="entry name" value="Frizzled cysteine-rich domain"/>
    <property type="match status" value="5"/>
</dbReference>
<dbReference type="SMART" id="SM00200">
    <property type="entry name" value="SEA"/>
    <property type="match status" value="1"/>
</dbReference>
<feature type="disulfide bond" evidence="6">
    <location>
        <begin position="926"/>
        <end position="938"/>
    </location>
</feature>
<feature type="region of interest" description="Disordered" evidence="7">
    <location>
        <begin position="1"/>
        <end position="48"/>
    </location>
</feature>
<evidence type="ECO:0000256" key="7">
    <source>
        <dbReference type="SAM" id="MobiDB-lite"/>
    </source>
</evidence>
<evidence type="ECO:0000256" key="1">
    <source>
        <dbReference type="ARBA" id="ARBA00004401"/>
    </source>
</evidence>
<dbReference type="KEGG" id="lak:106159294"/>
<name>A0A1S3HY74_LINAN</name>
<evidence type="ECO:0000313" key="12">
    <source>
        <dbReference type="RefSeq" id="XP_013390977.1"/>
    </source>
</evidence>
<feature type="disulfide bond" evidence="6">
    <location>
        <begin position="907"/>
        <end position="922"/>
    </location>
</feature>
<dbReference type="InterPro" id="IPR000082">
    <property type="entry name" value="SEA_dom"/>
</dbReference>
<keyword evidence="11" id="KW-1185">Reference proteome</keyword>
<dbReference type="InParanoid" id="A0A1S3HY74"/>
<accession>A0A1S3HY74</accession>
<feature type="domain" description="FZ" evidence="10">
    <location>
        <begin position="720"/>
        <end position="838"/>
    </location>
</feature>
<evidence type="ECO:0000256" key="3">
    <source>
        <dbReference type="ARBA" id="ARBA00022968"/>
    </source>
</evidence>
<evidence type="ECO:0000256" key="6">
    <source>
        <dbReference type="PROSITE-ProRule" id="PRU00124"/>
    </source>
</evidence>
<dbReference type="FunFam" id="4.10.400.10:FF:000011">
    <property type="entry name" value="Low-density lipoprotein receptor-related protein 1"/>
    <property type="match status" value="1"/>
</dbReference>
<dbReference type="PANTHER" id="PTHR11309">
    <property type="entry name" value="FRIZZLED"/>
    <property type="match status" value="1"/>
</dbReference>
<dbReference type="PRINTS" id="PR00261">
    <property type="entry name" value="LDLRECEPTOR"/>
</dbReference>
<dbReference type="SMART" id="SM00063">
    <property type="entry name" value="FRI"/>
    <property type="match status" value="4"/>
</dbReference>
<organism evidence="11 12">
    <name type="scientific">Lingula anatina</name>
    <name type="common">Brachiopod</name>
    <name type="synonym">Lingula unguis</name>
    <dbReference type="NCBI Taxonomy" id="7574"/>
    <lineage>
        <taxon>Eukaryota</taxon>
        <taxon>Metazoa</taxon>
        <taxon>Spiralia</taxon>
        <taxon>Lophotrochozoa</taxon>
        <taxon>Brachiopoda</taxon>
        <taxon>Linguliformea</taxon>
        <taxon>Lingulata</taxon>
        <taxon>Lingulida</taxon>
        <taxon>Linguloidea</taxon>
        <taxon>Lingulidae</taxon>
        <taxon>Lingula</taxon>
    </lineage>
</organism>
<dbReference type="Gene3D" id="4.10.400.10">
    <property type="entry name" value="Low-density Lipoprotein Receptor"/>
    <property type="match status" value="11"/>
</dbReference>
<dbReference type="GO" id="GO:0017147">
    <property type="term" value="F:Wnt-protein binding"/>
    <property type="evidence" value="ECO:0007669"/>
    <property type="project" value="TreeGrafter"/>
</dbReference>
<dbReference type="GO" id="GO:0005886">
    <property type="term" value="C:plasma membrane"/>
    <property type="evidence" value="ECO:0007669"/>
    <property type="project" value="UniProtKB-SubCell"/>
</dbReference>